<dbReference type="VEuPathDB" id="VectorBase:HLOH_059229"/>
<evidence type="ECO:0000313" key="2">
    <source>
        <dbReference type="EMBL" id="KAH9372321.1"/>
    </source>
</evidence>
<evidence type="ECO:0000313" key="3">
    <source>
        <dbReference type="Proteomes" id="UP000821853"/>
    </source>
</evidence>
<dbReference type="OrthoDB" id="10253869at2759"/>
<dbReference type="InterPro" id="IPR020845">
    <property type="entry name" value="AMP-binding_CS"/>
</dbReference>
<dbReference type="SUPFAM" id="SSF56801">
    <property type="entry name" value="Acetyl-CoA synthetase-like"/>
    <property type="match status" value="1"/>
</dbReference>
<accession>A0A9J6GC31</accession>
<dbReference type="EMBL" id="JABSTR010000006">
    <property type="protein sequence ID" value="KAH9372321.1"/>
    <property type="molecule type" value="Genomic_DNA"/>
</dbReference>
<dbReference type="AlphaFoldDB" id="A0A9J6GC31"/>
<proteinExistence type="predicted"/>
<dbReference type="Pfam" id="PF00501">
    <property type="entry name" value="AMP-binding"/>
    <property type="match status" value="1"/>
</dbReference>
<keyword evidence="3" id="KW-1185">Reference proteome</keyword>
<sequence length="86" mass="9671">MSMVYNRRKNLRQDQPKGSFRQVGFVNIEEASFREVLIEDPRDCVLAICCTSGTTGRPKGVVASHYGFVANMATAGYVSYCKRQFL</sequence>
<gene>
    <name evidence="2" type="ORF">HPB48_001588</name>
</gene>
<protein>
    <recommendedName>
        <fullName evidence="1">AMP-dependent synthetase/ligase domain-containing protein</fullName>
    </recommendedName>
</protein>
<name>A0A9J6GC31_HAELO</name>
<reference evidence="2 3" key="1">
    <citation type="journal article" date="2020" name="Cell">
        <title>Large-Scale Comparative Analyses of Tick Genomes Elucidate Their Genetic Diversity and Vector Capacities.</title>
        <authorList>
            <consortium name="Tick Genome and Microbiome Consortium (TIGMIC)"/>
            <person name="Jia N."/>
            <person name="Wang J."/>
            <person name="Shi W."/>
            <person name="Du L."/>
            <person name="Sun Y."/>
            <person name="Zhan W."/>
            <person name="Jiang J.F."/>
            <person name="Wang Q."/>
            <person name="Zhang B."/>
            <person name="Ji P."/>
            <person name="Bell-Sakyi L."/>
            <person name="Cui X.M."/>
            <person name="Yuan T.T."/>
            <person name="Jiang B.G."/>
            <person name="Yang W.F."/>
            <person name="Lam T.T."/>
            <person name="Chang Q.C."/>
            <person name="Ding S.J."/>
            <person name="Wang X.J."/>
            <person name="Zhu J.G."/>
            <person name="Ruan X.D."/>
            <person name="Zhao L."/>
            <person name="Wei J.T."/>
            <person name="Ye R.Z."/>
            <person name="Que T.C."/>
            <person name="Du C.H."/>
            <person name="Zhou Y.H."/>
            <person name="Cheng J.X."/>
            <person name="Dai P.F."/>
            <person name="Guo W.B."/>
            <person name="Han X.H."/>
            <person name="Huang E.J."/>
            <person name="Li L.F."/>
            <person name="Wei W."/>
            <person name="Gao Y.C."/>
            <person name="Liu J.Z."/>
            <person name="Shao H.Z."/>
            <person name="Wang X."/>
            <person name="Wang C.C."/>
            <person name="Yang T.C."/>
            <person name="Huo Q.B."/>
            <person name="Li W."/>
            <person name="Chen H.Y."/>
            <person name="Chen S.E."/>
            <person name="Zhou L.G."/>
            <person name="Ni X.B."/>
            <person name="Tian J.H."/>
            <person name="Sheng Y."/>
            <person name="Liu T."/>
            <person name="Pan Y.S."/>
            <person name="Xia L.Y."/>
            <person name="Li J."/>
            <person name="Zhao F."/>
            <person name="Cao W.C."/>
        </authorList>
    </citation>
    <scope>NUCLEOTIDE SEQUENCE [LARGE SCALE GENOMIC DNA]</scope>
    <source>
        <strain evidence="2">HaeL-2018</strain>
    </source>
</reference>
<feature type="domain" description="AMP-dependent synthetase/ligase" evidence="1">
    <location>
        <begin position="40"/>
        <end position="76"/>
    </location>
</feature>
<dbReference type="Proteomes" id="UP000821853">
    <property type="component" value="Chromosome 4"/>
</dbReference>
<dbReference type="Gene3D" id="3.40.50.980">
    <property type="match status" value="2"/>
</dbReference>
<organism evidence="2 3">
    <name type="scientific">Haemaphysalis longicornis</name>
    <name type="common">Bush tick</name>
    <dbReference type="NCBI Taxonomy" id="44386"/>
    <lineage>
        <taxon>Eukaryota</taxon>
        <taxon>Metazoa</taxon>
        <taxon>Ecdysozoa</taxon>
        <taxon>Arthropoda</taxon>
        <taxon>Chelicerata</taxon>
        <taxon>Arachnida</taxon>
        <taxon>Acari</taxon>
        <taxon>Parasitiformes</taxon>
        <taxon>Ixodida</taxon>
        <taxon>Ixodoidea</taxon>
        <taxon>Ixodidae</taxon>
        <taxon>Haemaphysalinae</taxon>
        <taxon>Haemaphysalis</taxon>
    </lineage>
</organism>
<dbReference type="PROSITE" id="PS00455">
    <property type="entry name" value="AMP_BINDING"/>
    <property type="match status" value="1"/>
</dbReference>
<dbReference type="InterPro" id="IPR000873">
    <property type="entry name" value="AMP-dep_synth/lig_dom"/>
</dbReference>
<comment type="caution">
    <text evidence="2">The sequence shown here is derived from an EMBL/GenBank/DDBJ whole genome shotgun (WGS) entry which is preliminary data.</text>
</comment>
<evidence type="ECO:0000259" key="1">
    <source>
        <dbReference type="Pfam" id="PF00501"/>
    </source>
</evidence>